<gene>
    <name evidence="2" type="ORF">LPJ64_003277</name>
</gene>
<protein>
    <submittedName>
        <fullName evidence="2">Uncharacterized protein</fullName>
    </submittedName>
</protein>
<keyword evidence="3" id="KW-1185">Reference proteome</keyword>
<dbReference type="Proteomes" id="UP001145021">
    <property type="component" value="Unassembled WGS sequence"/>
</dbReference>
<comment type="caution">
    <text evidence="2">The sequence shown here is derived from an EMBL/GenBank/DDBJ whole genome shotgun (WGS) entry which is preliminary data.</text>
</comment>
<feature type="region of interest" description="Disordered" evidence="1">
    <location>
        <begin position="25"/>
        <end position="100"/>
    </location>
</feature>
<proteinExistence type="predicted"/>
<dbReference type="AlphaFoldDB" id="A0A9W8CK72"/>
<sequence>MAFAAGAAVTIPTLSAIGALAYYAKHPDDSKNNNNGEHKQQLTGSPSSLTESPVMRNREFIVDDDPSDFSTFSSMPKLPERRKSATMMSSSYPYPNDIKPDHSLLEDPQLQVWRDRYKWGRNYGMNYAHNDR</sequence>
<organism evidence="2 3">
    <name type="scientific">Coemansia asiatica</name>
    <dbReference type="NCBI Taxonomy" id="1052880"/>
    <lineage>
        <taxon>Eukaryota</taxon>
        <taxon>Fungi</taxon>
        <taxon>Fungi incertae sedis</taxon>
        <taxon>Zoopagomycota</taxon>
        <taxon>Kickxellomycotina</taxon>
        <taxon>Kickxellomycetes</taxon>
        <taxon>Kickxellales</taxon>
        <taxon>Kickxellaceae</taxon>
        <taxon>Coemansia</taxon>
    </lineage>
</organism>
<evidence type="ECO:0000256" key="1">
    <source>
        <dbReference type="SAM" id="MobiDB-lite"/>
    </source>
</evidence>
<feature type="compositionally biased region" description="Basic and acidic residues" evidence="1">
    <location>
        <begin position="25"/>
        <end position="40"/>
    </location>
</feature>
<feature type="compositionally biased region" description="Polar residues" evidence="1">
    <location>
        <begin position="41"/>
        <end position="51"/>
    </location>
</feature>
<evidence type="ECO:0000313" key="2">
    <source>
        <dbReference type="EMBL" id="KAJ1645094.1"/>
    </source>
</evidence>
<dbReference type="EMBL" id="JANBOH010000124">
    <property type="protein sequence ID" value="KAJ1645094.1"/>
    <property type="molecule type" value="Genomic_DNA"/>
</dbReference>
<reference evidence="2" key="1">
    <citation type="submission" date="2022-07" db="EMBL/GenBank/DDBJ databases">
        <title>Phylogenomic reconstructions and comparative analyses of Kickxellomycotina fungi.</title>
        <authorList>
            <person name="Reynolds N.K."/>
            <person name="Stajich J.E."/>
            <person name="Barry K."/>
            <person name="Grigoriev I.V."/>
            <person name="Crous P."/>
            <person name="Smith M.E."/>
        </authorList>
    </citation>
    <scope>NUCLEOTIDE SEQUENCE</scope>
    <source>
        <strain evidence="2">NBRC 105413</strain>
    </source>
</reference>
<accession>A0A9W8CK72</accession>
<name>A0A9W8CK72_9FUNG</name>
<evidence type="ECO:0000313" key="3">
    <source>
        <dbReference type="Proteomes" id="UP001145021"/>
    </source>
</evidence>